<feature type="compositionally biased region" description="Low complexity" evidence="16">
    <location>
        <begin position="1175"/>
        <end position="1200"/>
    </location>
</feature>
<feature type="binding site" evidence="15">
    <location>
        <position position="107"/>
    </location>
    <ligand>
        <name>ATP</name>
        <dbReference type="ChEBI" id="CHEBI:30616"/>
    </ligand>
</feature>
<dbReference type="GO" id="GO:0065002">
    <property type="term" value="P:intracellular protein transmembrane transport"/>
    <property type="evidence" value="ECO:0007669"/>
    <property type="project" value="UniProtKB-UniRule"/>
</dbReference>
<evidence type="ECO:0000256" key="11">
    <source>
        <dbReference type="ARBA" id="ARBA00022927"/>
    </source>
</evidence>
<evidence type="ECO:0000256" key="13">
    <source>
        <dbReference type="ARBA" id="ARBA00023010"/>
    </source>
</evidence>
<dbReference type="Gene3D" id="3.40.50.300">
    <property type="entry name" value="P-loop containing nucleotide triphosphate hydrolases"/>
    <property type="match status" value="2"/>
</dbReference>
<dbReference type="Gene3D" id="1.10.3060.10">
    <property type="entry name" value="Helical scaffold and wing domains of SecA"/>
    <property type="match status" value="2"/>
</dbReference>
<dbReference type="GO" id="GO:0043952">
    <property type="term" value="P:protein transport by the Sec complex"/>
    <property type="evidence" value="ECO:0007669"/>
    <property type="project" value="TreeGrafter"/>
</dbReference>
<dbReference type="InterPro" id="IPR014018">
    <property type="entry name" value="SecA_motor_DEAD"/>
</dbReference>
<keyword evidence="14 15" id="KW-0472">Membrane</keyword>
<keyword evidence="9" id="KW-0862">Zinc</keyword>
<dbReference type="GO" id="GO:0046872">
    <property type="term" value="F:metal ion binding"/>
    <property type="evidence" value="ECO:0007669"/>
    <property type="project" value="UniProtKB-KW"/>
</dbReference>
<keyword evidence="10 15" id="KW-0067">ATP-binding</keyword>
<evidence type="ECO:0000256" key="12">
    <source>
        <dbReference type="ARBA" id="ARBA00022967"/>
    </source>
</evidence>
<keyword evidence="8 15" id="KW-0547">Nucleotide-binding</keyword>
<feature type="binding site" evidence="15">
    <location>
        <position position="572"/>
    </location>
    <ligand>
        <name>ATP</name>
        <dbReference type="ChEBI" id="CHEBI:30616"/>
    </ligand>
</feature>
<evidence type="ECO:0000256" key="14">
    <source>
        <dbReference type="ARBA" id="ARBA00023136"/>
    </source>
</evidence>
<evidence type="ECO:0000256" key="9">
    <source>
        <dbReference type="ARBA" id="ARBA00022833"/>
    </source>
</evidence>
<evidence type="ECO:0000256" key="6">
    <source>
        <dbReference type="ARBA" id="ARBA00022490"/>
    </source>
</evidence>
<evidence type="ECO:0000256" key="2">
    <source>
        <dbReference type="ARBA" id="ARBA00004170"/>
    </source>
</evidence>
<evidence type="ECO:0000259" key="17">
    <source>
        <dbReference type="PROSITE" id="PS51192"/>
    </source>
</evidence>
<keyword evidence="5 15" id="KW-1003">Cell membrane</keyword>
<dbReference type="PRINTS" id="PR00906">
    <property type="entry name" value="SECA"/>
</dbReference>
<dbReference type="InterPro" id="IPR011116">
    <property type="entry name" value="SecA_Wing/Scaffold"/>
</dbReference>
<evidence type="ECO:0000256" key="15">
    <source>
        <dbReference type="HAMAP-Rule" id="MF_01382"/>
    </source>
</evidence>
<reference evidence="19 20" key="1">
    <citation type="submission" date="2019-02" db="EMBL/GenBank/DDBJ databases">
        <title>Deep-cultivation of Planctomycetes and their phenomic and genomic characterization uncovers novel biology.</title>
        <authorList>
            <person name="Wiegand S."/>
            <person name="Jogler M."/>
            <person name="Boedeker C."/>
            <person name="Pinto D."/>
            <person name="Vollmers J."/>
            <person name="Rivas-Marin E."/>
            <person name="Kohn T."/>
            <person name="Peeters S.H."/>
            <person name="Heuer A."/>
            <person name="Rast P."/>
            <person name="Oberbeckmann S."/>
            <person name="Bunk B."/>
            <person name="Jeske O."/>
            <person name="Meyerdierks A."/>
            <person name="Storesund J.E."/>
            <person name="Kallscheuer N."/>
            <person name="Luecker S."/>
            <person name="Lage O.M."/>
            <person name="Pohl T."/>
            <person name="Merkel B.J."/>
            <person name="Hornburger P."/>
            <person name="Mueller R.-W."/>
            <person name="Bruemmer F."/>
            <person name="Labrenz M."/>
            <person name="Spormann A.M."/>
            <person name="Op Den Camp H."/>
            <person name="Overmann J."/>
            <person name="Amann R."/>
            <person name="Jetten M.S.M."/>
            <person name="Mascher T."/>
            <person name="Medema M.H."/>
            <person name="Devos D.P."/>
            <person name="Kaster A.-K."/>
            <person name="Ovreas L."/>
            <person name="Rohde M."/>
            <person name="Galperin M.Y."/>
            <person name="Jogler C."/>
        </authorList>
    </citation>
    <scope>NUCLEOTIDE SEQUENCE [LARGE SCALE GENOMIC DNA]</scope>
    <source>
        <strain evidence="19 20">Pla52n</strain>
    </source>
</reference>
<dbReference type="RefSeq" id="WP_146517866.1">
    <property type="nucleotide sequence ID" value="NZ_CP151726.1"/>
</dbReference>
<evidence type="ECO:0000256" key="1">
    <source>
        <dbReference type="ARBA" id="ARBA00001947"/>
    </source>
</evidence>
<comment type="catalytic activity">
    <reaction evidence="15">
        <text>ATP + H2O + cellular proteinSide 1 = ADP + phosphate + cellular proteinSide 2.</text>
        <dbReference type="EC" id="7.4.2.8"/>
    </reaction>
</comment>
<dbReference type="SMART" id="SM00958">
    <property type="entry name" value="SecA_PP_bind"/>
    <property type="match status" value="1"/>
</dbReference>
<evidence type="ECO:0000313" key="20">
    <source>
        <dbReference type="Proteomes" id="UP000320176"/>
    </source>
</evidence>
<dbReference type="SUPFAM" id="SSF81767">
    <property type="entry name" value="Pre-protein crosslinking domain of SecA"/>
    <property type="match status" value="1"/>
</dbReference>
<keyword evidence="20" id="KW-1185">Reference proteome</keyword>
<dbReference type="GO" id="GO:0006605">
    <property type="term" value="P:protein targeting"/>
    <property type="evidence" value="ECO:0007669"/>
    <property type="project" value="UniProtKB-UniRule"/>
</dbReference>
<dbReference type="Proteomes" id="UP000320176">
    <property type="component" value="Unassembled WGS sequence"/>
</dbReference>
<gene>
    <name evidence="15" type="primary">secA</name>
    <name evidence="19" type="ORF">Pla52n_02500</name>
</gene>
<dbReference type="HAMAP" id="MF_01382">
    <property type="entry name" value="SecA"/>
    <property type="match status" value="1"/>
</dbReference>
<keyword evidence="11 15" id="KW-0653">Protein transport</keyword>
<dbReference type="InterPro" id="IPR027417">
    <property type="entry name" value="P-loop_NTPase"/>
</dbReference>
<dbReference type="SUPFAM" id="SSF81886">
    <property type="entry name" value="Helical scaffold and wing domains of SecA"/>
    <property type="match status" value="2"/>
</dbReference>
<evidence type="ECO:0000256" key="3">
    <source>
        <dbReference type="ARBA" id="ARBA00007650"/>
    </source>
</evidence>
<comment type="function">
    <text evidence="15">Part of the Sec protein translocase complex. Interacts with the SecYEG preprotein conducting channel. Has a central role in coupling the hydrolysis of ATP to the transfer of proteins into and across the cell membrane, serving as an ATP-driven molecular motor driving the stepwise translocation of polypeptide chains across the membrane.</text>
</comment>
<feature type="domain" description="Helicase ATP-binding" evidence="17">
    <location>
        <begin position="109"/>
        <end position="276"/>
    </location>
</feature>
<name>A0A5C6B7B0_9BACT</name>
<dbReference type="GO" id="GO:0017038">
    <property type="term" value="P:protein import"/>
    <property type="evidence" value="ECO:0007669"/>
    <property type="project" value="InterPro"/>
</dbReference>
<keyword evidence="6 15" id="KW-0963">Cytoplasm</keyword>
<dbReference type="EMBL" id="SJPN01000001">
    <property type="protein sequence ID" value="TWU07677.1"/>
    <property type="molecule type" value="Genomic_DNA"/>
</dbReference>
<evidence type="ECO:0000256" key="7">
    <source>
        <dbReference type="ARBA" id="ARBA00022723"/>
    </source>
</evidence>
<dbReference type="GO" id="GO:0005524">
    <property type="term" value="F:ATP binding"/>
    <property type="evidence" value="ECO:0007669"/>
    <property type="project" value="UniProtKB-UniRule"/>
</dbReference>
<keyword evidence="4 15" id="KW-0813">Transport</keyword>
<dbReference type="Pfam" id="PF07516">
    <property type="entry name" value="SecA_SW"/>
    <property type="match status" value="2"/>
</dbReference>
<dbReference type="PROSITE" id="PS51192">
    <property type="entry name" value="HELICASE_ATP_BIND_1"/>
    <property type="match status" value="1"/>
</dbReference>
<dbReference type="Pfam" id="PF02810">
    <property type="entry name" value="SEC-C"/>
    <property type="match status" value="1"/>
</dbReference>
<comment type="subcellular location">
    <subcellularLocation>
        <location evidence="15">Cell membrane</location>
        <topology evidence="15">Peripheral membrane protein</topology>
        <orientation evidence="15">Cytoplasmic side</orientation>
    </subcellularLocation>
    <subcellularLocation>
        <location evidence="15">Cytoplasm</location>
    </subcellularLocation>
    <subcellularLocation>
        <location evidence="2">Membrane</location>
        <topology evidence="2">Peripheral membrane protein</topology>
    </subcellularLocation>
    <text evidence="15">Distribution is 50-50.</text>
</comment>
<dbReference type="InterPro" id="IPR000185">
    <property type="entry name" value="SecA"/>
</dbReference>
<comment type="similarity">
    <text evidence="3 15">Belongs to the SecA family.</text>
</comment>
<dbReference type="FunFam" id="3.90.1440.10:FF:000003">
    <property type="entry name" value="Preprotein translocase SecA subunit"/>
    <property type="match status" value="1"/>
</dbReference>
<keyword evidence="13 15" id="KW-0811">Translocation</keyword>
<feature type="region of interest" description="Disordered" evidence="16">
    <location>
        <begin position="1175"/>
        <end position="1228"/>
    </location>
</feature>
<feature type="domain" description="SecA family profile" evidence="18">
    <location>
        <begin position="23"/>
        <end position="693"/>
    </location>
</feature>
<dbReference type="InterPro" id="IPR020937">
    <property type="entry name" value="SecA_CS"/>
</dbReference>
<sequence length="1239" mass="140688">MSFFERVADAGSIIFGGLFRSFDRTVTSIFGSANARQVTRLRARANQITELEPKYAAMSDDELRNQTNVLRGRLRAGETLDDILPDAFAVCREGGKRFLGMRHYDVQLIGGMVLHEGNIAEMVTGEGKTLVATLPAYLNALEGKGVHVVTVNDYLARRDMEWMAPLYMNLGLTVGAIQSGMSTGEKQDIYKRDITYGTNNEFGFDYLRDNMRPAAKGDDRFPPEAQQCQGPLNYAIIDEVDNILIDEARTPLIISGPSDQDIGRYADADQVARQLKKEEHFTVDEKQHNVTLSDEGVREAERLAGVESFYTAGNMEWPHLIDNALKAHHLYKRDVNYVVKDRQIVIVDEFTGRLMDGRQWSDGLHQAVEAKEGVPIKPETQTFATASLQNIFKMYKKLSGMTGTAMTEATEFMKIYKLDVVAIPTNKVLERIEYPDIIYLTEKDKYKALADEIERTTKWDVLVMKDRNEGEWWGKIVEEQADQIKFLSKGEKTPEMIPRSKISGIQYAGRPVLVGTVSIEKSERLSALLERRGIKHDVLNAKQHQREAEIVAQAGRKHAVTIATNMAGRGTDIILGGNPENLAWAQLQHKYPSRLEIPDEEWNALVKEIDEREQMSVEGKHVREIGGLYVLGTERHESRRIDLQLRGRCGRQGDPGGSKFFLSLEDDLMRIFAPDWVRSFMERMGMGEGEALESKVVTRRIEAAQKKVEERHFEARKSLLDYDEVMDEQRKRVYRYRQSLLDGHSSRNMLLDLIRAQIDKHVETFLSPDYGVESFAAIAGSRFGCQLDPRDFRNMDIDMASNYAAEQAERAAEVTVMETVEENLPAGMEDEWNWQALTSWSNKRLETNYQEHQLKKMDRDELIDELTAKAHAQIEKVDVSDLAPLLESDHGLRNLCGWMRHKFGIETTPEEFRDVDDRRVVADTLYQRAEQGYNDKENEYPVLAGISKFTTKQGTQITLDREGLVDWIARRFSTELAVDEVQMNRDDLKNQMIEFSRKTGGQSEAAYAEADKKLEAVFKNSDPETTALLASGGDGTLDELVQWMATQLGSKAEKEDLARMNHAELKLALHGAVDDRFHPEMRRMERQILLNIVDEAWKNHLLTMDHLRSSVMLKGYAQLDPKVEYKREGMRMFETMWESIGEQVTDLIFRMEAFNEDFIRSTWVDASTRHDEAQSISSAAAASQPARSATAQAAEASASQTQEVRAEPIRNLEPKVGRNSPCPCGSGKKYKACCMRKEV</sequence>
<dbReference type="PANTHER" id="PTHR30612">
    <property type="entry name" value="SECA INNER MEMBRANE COMPONENT OF SEC PROTEIN SECRETION SYSTEM"/>
    <property type="match status" value="1"/>
</dbReference>
<dbReference type="Pfam" id="PF21090">
    <property type="entry name" value="P-loop_SecA"/>
    <property type="match status" value="1"/>
</dbReference>
<dbReference type="SMART" id="SM00957">
    <property type="entry name" value="SecA_DEAD"/>
    <property type="match status" value="1"/>
</dbReference>
<dbReference type="EC" id="7.4.2.8" evidence="15"/>
<dbReference type="GO" id="GO:0005829">
    <property type="term" value="C:cytosol"/>
    <property type="evidence" value="ECO:0007669"/>
    <property type="project" value="TreeGrafter"/>
</dbReference>
<organism evidence="19 20">
    <name type="scientific">Stieleria varia</name>
    <dbReference type="NCBI Taxonomy" id="2528005"/>
    <lineage>
        <taxon>Bacteria</taxon>
        <taxon>Pseudomonadati</taxon>
        <taxon>Planctomycetota</taxon>
        <taxon>Planctomycetia</taxon>
        <taxon>Pirellulales</taxon>
        <taxon>Pirellulaceae</taxon>
        <taxon>Stieleria</taxon>
    </lineage>
</organism>
<feature type="binding site" evidence="15">
    <location>
        <begin position="125"/>
        <end position="129"/>
    </location>
    <ligand>
        <name>ATP</name>
        <dbReference type="ChEBI" id="CHEBI:30616"/>
    </ligand>
</feature>
<evidence type="ECO:0000256" key="4">
    <source>
        <dbReference type="ARBA" id="ARBA00022448"/>
    </source>
</evidence>
<dbReference type="InterPro" id="IPR011130">
    <property type="entry name" value="SecA_preprotein_X-link_dom"/>
</dbReference>
<proteinExistence type="inferred from homology"/>
<keyword evidence="12 15" id="KW-1278">Translocase</keyword>
<evidence type="ECO:0000259" key="18">
    <source>
        <dbReference type="PROSITE" id="PS51196"/>
    </source>
</evidence>
<dbReference type="InterPro" id="IPR044722">
    <property type="entry name" value="SecA_SF2_C"/>
</dbReference>
<dbReference type="FunFam" id="3.40.50.300:FF:000113">
    <property type="entry name" value="Preprotein translocase subunit SecA"/>
    <property type="match status" value="1"/>
</dbReference>
<evidence type="ECO:0000256" key="16">
    <source>
        <dbReference type="SAM" id="MobiDB-lite"/>
    </source>
</evidence>
<evidence type="ECO:0000313" key="19">
    <source>
        <dbReference type="EMBL" id="TWU07677.1"/>
    </source>
</evidence>
<dbReference type="Pfam" id="PF07517">
    <property type="entry name" value="SecA_DEAD"/>
    <property type="match status" value="1"/>
</dbReference>
<dbReference type="OrthoDB" id="9805579at2"/>
<dbReference type="PROSITE" id="PS51196">
    <property type="entry name" value="SECA_MOTOR_DEAD"/>
    <property type="match status" value="1"/>
</dbReference>
<dbReference type="InterPro" id="IPR014001">
    <property type="entry name" value="Helicase_ATP-bd"/>
</dbReference>
<evidence type="ECO:0000256" key="10">
    <source>
        <dbReference type="ARBA" id="ARBA00022840"/>
    </source>
</evidence>
<dbReference type="InterPro" id="IPR036670">
    <property type="entry name" value="SecA_X-link_sf"/>
</dbReference>
<dbReference type="PROSITE" id="PS01312">
    <property type="entry name" value="SECA"/>
    <property type="match status" value="1"/>
</dbReference>
<dbReference type="Gene3D" id="3.10.450.50">
    <property type="match status" value="1"/>
</dbReference>
<dbReference type="AlphaFoldDB" id="A0A5C6B7B0"/>
<dbReference type="CDD" id="cd18803">
    <property type="entry name" value="SF2_C_secA"/>
    <property type="match status" value="1"/>
</dbReference>
<dbReference type="InterPro" id="IPR011115">
    <property type="entry name" value="SecA_DEAD"/>
</dbReference>
<comment type="cofactor">
    <cofactor evidence="1">
        <name>Zn(2+)</name>
        <dbReference type="ChEBI" id="CHEBI:29105"/>
    </cofactor>
</comment>
<evidence type="ECO:0000256" key="8">
    <source>
        <dbReference type="ARBA" id="ARBA00022741"/>
    </source>
</evidence>
<comment type="subunit">
    <text evidence="15">Monomer and homodimer. Part of the essential Sec protein translocation apparatus which comprises SecA, SecYEG and auxiliary proteins SecDF. Other proteins may also be involved.</text>
</comment>
<feature type="compositionally biased region" description="Basic and acidic residues" evidence="16">
    <location>
        <begin position="1204"/>
        <end position="1216"/>
    </location>
</feature>
<dbReference type="Pfam" id="PF01043">
    <property type="entry name" value="SecA_PP_bind"/>
    <property type="match status" value="1"/>
</dbReference>
<accession>A0A5C6B7B0</accession>
<dbReference type="GO" id="GO:0008564">
    <property type="term" value="F:protein-exporting ATPase activity"/>
    <property type="evidence" value="ECO:0007669"/>
    <property type="project" value="UniProtKB-EC"/>
</dbReference>
<keyword evidence="7" id="KW-0479">Metal-binding</keyword>
<dbReference type="InterPro" id="IPR004027">
    <property type="entry name" value="SEC_C_motif"/>
</dbReference>
<dbReference type="Gene3D" id="3.90.1440.10">
    <property type="entry name" value="SecA, preprotein cross-linking domain"/>
    <property type="match status" value="1"/>
</dbReference>
<comment type="caution">
    <text evidence="19">The sequence shown here is derived from an EMBL/GenBank/DDBJ whole genome shotgun (WGS) entry which is preliminary data.</text>
</comment>
<dbReference type="GO" id="GO:0031522">
    <property type="term" value="C:cell envelope Sec protein transport complex"/>
    <property type="evidence" value="ECO:0007669"/>
    <property type="project" value="UniProtKB-ARBA"/>
</dbReference>
<dbReference type="InterPro" id="IPR036266">
    <property type="entry name" value="SecA_Wing/Scaffold_sf"/>
</dbReference>
<protein>
    <recommendedName>
        <fullName evidence="15">Protein translocase subunit SecA</fullName>
        <ecNumber evidence="15">7.4.2.8</ecNumber>
    </recommendedName>
</protein>
<dbReference type="SUPFAM" id="SSF52540">
    <property type="entry name" value="P-loop containing nucleoside triphosphate hydrolases"/>
    <property type="match status" value="2"/>
</dbReference>
<dbReference type="PANTHER" id="PTHR30612:SF0">
    <property type="entry name" value="CHLOROPLAST PROTEIN-TRANSPORTING ATPASE"/>
    <property type="match status" value="1"/>
</dbReference>
<dbReference type="CDD" id="cd17928">
    <property type="entry name" value="DEXDc_SecA"/>
    <property type="match status" value="1"/>
</dbReference>
<dbReference type="GO" id="GO:0005886">
    <property type="term" value="C:plasma membrane"/>
    <property type="evidence" value="ECO:0007669"/>
    <property type="project" value="UniProtKB-SubCell"/>
</dbReference>
<evidence type="ECO:0000256" key="5">
    <source>
        <dbReference type="ARBA" id="ARBA00022475"/>
    </source>
</evidence>